<evidence type="ECO:0000313" key="2">
    <source>
        <dbReference type="EMBL" id="AQS53461.1"/>
    </source>
</evidence>
<keyword evidence="1" id="KW-0472">Membrane</keyword>
<evidence type="ECO:0008006" key="4">
    <source>
        <dbReference type="Google" id="ProtNLM"/>
    </source>
</evidence>
<evidence type="ECO:0000313" key="3">
    <source>
        <dbReference type="Proteomes" id="UP000188993"/>
    </source>
</evidence>
<dbReference type="Proteomes" id="UP000188993">
    <property type="component" value="Chromosome"/>
</dbReference>
<dbReference type="NCBIfam" id="TIGR02327">
    <property type="entry name" value="int_mem_ywzB"/>
    <property type="match status" value="1"/>
</dbReference>
<dbReference type="Pfam" id="PF06612">
    <property type="entry name" value="DUF1146"/>
    <property type="match status" value="1"/>
</dbReference>
<evidence type="ECO:0000256" key="1">
    <source>
        <dbReference type="SAM" id="Phobius"/>
    </source>
</evidence>
<dbReference type="STRING" id="708126.BW727_101093"/>
<proteinExistence type="predicted"/>
<dbReference type="RefSeq" id="WP_062467846.1">
    <property type="nucleotide sequence ID" value="NZ_BBYN01000004.1"/>
</dbReference>
<dbReference type="KEGG" id="jda:BW727_101093"/>
<keyword evidence="3" id="KW-1185">Reference proteome</keyword>
<keyword evidence="1" id="KW-1133">Transmembrane helix</keyword>
<reference evidence="2 3" key="1">
    <citation type="journal article" date="2014" name="Int. J. Syst. Evol. Microbiol.">
        <title>Jeotgalibaca dankookensis gen. nov., sp. nov., a member of the family Carnobacteriaceae, isolated from seujeot (Korean traditional food).</title>
        <authorList>
            <person name="Lee D.G."/>
            <person name="Trujillo M.E."/>
            <person name="Kang H."/>
            <person name="Ahn T.Y."/>
        </authorList>
    </citation>
    <scope>NUCLEOTIDE SEQUENCE [LARGE SCALE GENOMIC DNA]</scope>
    <source>
        <strain evidence="2 3">EX-07</strain>
    </source>
</reference>
<feature type="transmembrane region" description="Helical" evidence="1">
    <location>
        <begin position="45"/>
        <end position="63"/>
    </location>
</feature>
<accession>A0A1S6IPH9</accession>
<name>A0A1S6IPH9_9LACT</name>
<dbReference type="AlphaFoldDB" id="A0A1S6IPH9"/>
<dbReference type="InterPro" id="IPR009526">
    <property type="entry name" value="DUF1146"/>
</dbReference>
<dbReference type="OrthoDB" id="1651016at2"/>
<feature type="transmembrane region" description="Helical" evidence="1">
    <location>
        <begin position="6"/>
        <end position="25"/>
    </location>
</feature>
<sequence>MNILLSLGILEIISHMVFIFLSFWALRATRIEMWIRKNKIPQARLLYFFTAIALGYNVSSFFLEFTSLSRSLAFLFAN</sequence>
<organism evidence="2 3">
    <name type="scientific">Jeotgalibaca dankookensis</name>
    <dbReference type="NCBI Taxonomy" id="708126"/>
    <lineage>
        <taxon>Bacteria</taxon>
        <taxon>Bacillati</taxon>
        <taxon>Bacillota</taxon>
        <taxon>Bacilli</taxon>
        <taxon>Lactobacillales</taxon>
        <taxon>Carnobacteriaceae</taxon>
        <taxon>Jeotgalibaca</taxon>
    </lineage>
</organism>
<keyword evidence="1" id="KW-0812">Transmembrane</keyword>
<dbReference type="EMBL" id="CP019728">
    <property type="protein sequence ID" value="AQS53461.1"/>
    <property type="molecule type" value="Genomic_DNA"/>
</dbReference>
<gene>
    <name evidence="2" type="ORF">BW727_101093</name>
</gene>
<protein>
    <recommendedName>
        <fullName evidence="4">Membrane protein YwzB</fullName>
    </recommendedName>
</protein>